<dbReference type="KEGG" id="bpl:BURPS1106A_2634"/>
<reference evidence="2 3" key="1">
    <citation type="submission" date="2007-02" db="EMBL/GenBank/DDBJ databases">
        <authorList>
            <person name="DeShazer D."/>
            <person name="Woods D.E."/>
            <person name="Nierman W.C."/>
        </authorList>
    </citation>
    <scope>NUCLEOTIDE SEQUENCE [LARGE SCALE GENOMIC DNA]</scope>
    <source>
        <strain evidence="2 3">1106a</strain>
    </source>
</reference>
<evidence type="ECO:0000256" key="1">
    <source>
        <dbReference type="SAM" id="MobiDB-lite"/>
    </source>
</evidence>
<dbReference type="AlphaFoldDB" id="A3NX16"/>
<gene>
    <name evidence="2" type="ordered locus">BURPS1106A_2634</name>
</gene>
<sequence>MSAPARAALLGAARRGAGTAERGRRASRAARRICTAERRASRRIAARAGRPVRTSADGEGKGGDRASIAE</sequence>
<accession>A3NX16</accession>
<organism evidence="2 3">
    <name type="scientific">Burkholderia pseudomallei (strain 1106a)</name>
    <dbReference type="NCBI Taxonomy" id="357348"/>
    <lineage>
        <taxon>Bacteria</taxon>
        <taxon>Pseudomonadati</taxon>
        <taxon>Pseudomonadota</taxon>
        <taxon>Betaproteobacteria</taxon>
        <taxon>Burkholderiales</taxon>
        <taxon>Burkholderiaceae</taxon>
        <taxon>Burkholderia</taxon>
        <taxon>pseudomallei group</taxon>
    </lineage>
</organism>
<evidence type="ECO:0000313" key="3">
    <source>
        <dbReference type="Proteomes" id="UP000006738"/>
    </source>
</evidence>
<dbReference type="EMBL" id="CP000572">
    <property type="protein sequence ID" value="ABN90546.1"/>
    <property type="molecule type" value="Genomic_DNA"/>
</dbReference>
<evidence type="ECO:0000313" key="2">
    <source>
        <dbReference type="EMBL" id="ABN90546.1"/>
    </source>
</evidence>
<name>A3NX16_BURP0</name>
<feature type="region of interest" description="Disordered" evidence="1">
    <location>
        <begin position="1"/>
        <end position="70"/>
    </location>
</feature>
<feature type="compositionally biased region" description="Low complexity" evidence="1">
    <location>
        <begin position="1"/>
        <end position="20"/>
    </location>
</feature>
<proteinExistence type="predicted"/>
<protein>
    <submittedName>
        <fullName evidence="2">Uncharacterized protein</fullName>
    </submittedName>
</protein>
<dbReference type="Proteomes" id="UP000006738">
    <property type="component" value="Chromosome I"/>
</dbReference>
<dbReference type="HOGENOM" id="CLU_2749980_0_0_4"/>